<keyword evidence="8" id="KW-1185">Reference proteome</keyword>
<dbReference type="RefSeq" id="WP_327789420.1">
    <property type="nucleotide sequence ID" value="NZ_JARGEQ010000102.1"/>
</dbReference>
<evidence type="ECO:0000256" key="2">
    <source>
        <dbReference type="ARBA" id="ARBA00022692"/>
    </source>
</evidence>
<dbReference type="AlphaFoldDB" id="A0AAP4D5R8"/>
<evidence type="ECO:0000259" key="6">
    <source>
        <dbReference type="Pfam" id="PF07298"/>
    </source>
</evidence>
<evidence type="ECO:0000313" key="8">
    <source>
        <dbReference type="Proteomes" id="UP001301140"/>
    </source>
</evidence>
<gene>
    <name evidence="7" type="ORF">PZ740_11280</name>
</gene>
<dbReference type="Pfam" id="PF07298">
    <property type="entry name" value="NnrU"/>
    <property type="match status" value="1"/>
</dbReference>
<keyword evidence="4 5" id="KW-0472">Membrane</keyword>
<accession>A0AAP4D5R8</accession>
<proteinExistence type="predicted"/>
<keyword evidence="2 5" id="KW-0812">Transmembrane</keyword>
<feature type="domain" description="NnrU" evidence="6">
    <location>
        <begin position="1"/>
        <end position="209"/>
    </location>
</feature>
<reference evidence="7 8" key="1">
    <citation type="submission" date="2023-03" db="EMBL/GenBank/DDBJ databases">
        <title>YIM 152171 draft genome.</title>
        <authorList>
            <person name="Yang Z."/>
        </authorList>
    </citation>
    <scope>NUCLEOTIDE SEQUENCE [LARGE SCALE GENOMIC DNA]</scope>
    <source>
        <strain evidence="7 8">YIM 152171</strain>
    </source>
</reference>
<protein>
    <submittedName>
        <fullName evidence="7">NnrU family protein</fullName>
    </submittedName>
</protein>
<dbReference type="GO" id="GO:0016020">
    <property type="term" value="C:membrane"/>
    <property type="evidence" value="ECO:0007669"/>
    <property type="project" value="UniProtKB-SubCell"/>
</dbReference>
<organism evidence="7 8">
    <name type="scientific">Marinimicrococcus flavescens</name>
    <dbReference type="NCBI Taxonomy" id="3031815"/>
    <lineage>
        <taxon>Bacteria</taxon>
        <taxon>Pseudomonadati</taxon>
        <taxon>Pseudomonadota</taxon>
        <taxon>Alphaproteobacteria</taxon>
        <taxon>Geminicoccales</taxon>
        <taxon>Geminicoccaceae</taxon>
        <taxon>Marinimicrococcus</taxon>
    </lineage>
</organism>
<dbReference type="EMBL" id="JARGEQ010000102">
    <property type="protein sequence ID" value="MDF1586959.1"/>
    <property type="molecule type" value="Genomic_DNA"/>
</dbReference>
<dbReference type="InterPro" id="IPR009915">
    <property type="entry name" value="NnrU_dom"/>
</dbReference>
<evidence type="ECO:0000256" key="1">
    <source>
        <dbReference type="ARBA" id="ARBA00004141"/>
    </source>
</evidence>
<name>A0AAP4D5R8_9PROT</name>
<keyword evidence="3 5" id="KW-1133">Transmembrane helix</keyword>
<feature type="transmembrane region" description="Helical" evidence="5">
    <location>
        <begin position="65"/>
        <end position="87"/>
    </location>
</feature>
<feature type="transmembrane region" description="Helical" evidence="5">
    <location>
        <begin position="32"/>
        <end position="53"/>
    </location>
</feature>
<evidence type="ECO:0000256" key="3">
    <source>
        <dbReference type="ARBA" id="ARBA00022989"/>
    </source>
</evidence>
<evidence type="ECO:0000313" key="7">
    <source>
        <dbReference type="EMBL" id="MDF1586959.1"/>
    </source>
</evidence>
<dbReference type="Proteomes" id="UP001301140">
    <property type="component" value="Unassembled WGS sequence"/>
</dbReference>
<feature type="transmembrane region" description="Helical" evidence="5">
    <location>
        <begin position="186"/>
        <end position="207"/>
    </location>
</feature>
<sequence>MVLALGSFMLAHVIPPLPPVRARLLAALGRRGYLLAYSLLSTALLVWVLVAAARAPHIALWTPRGWHYLVPVLVMPMAFWLAIAGLFQRNPLSLTLRASPPHAAPGAIVRVTRHPVLWGLLLWALAHIPPNGDLVSLLLFGFMAALAAAGFVMLDRRRRRRLGRERWRLLASGTTAGSRWSLLPPAVAALGLFAWFLLQGHALLIGVDPLAGVMP</sequence>
<feature type="transmembrane region" description="Helical" evidence="5">
    <location>
        <begin position="134"/>
        <end position="154"/>
    </location>
</feature>
<evidence type="ECO:0000256" key="5">
    <source>
        <dbReference type="SAM" id="Phobius"/>
    </source>
</evidence>
<comment type="caution">
    <text evidence="7">The sequence shown here is derived from an EMBL/GenBank/DDBJ whole genome shotgun (WGS) entry which is preliminary data.</text>
</comment>
<comment type="subcellular location">
    <subcellularLocation>
        <location evidence="1">Membrane</location>
        <topology evidence="1">Multi-pass membrane protein</topology>
    </subcellularLocation>
</comment>
<evidence type="ECO:0000256" key="4">
    <source>
        <dbReference type="ARBA" id="ARBA00023136"/>
    </source>
</evidence>